<feature type="domain" description="SWIM-type" evidence="3">
    <location>
        <begin position="58"/>
        <end position="96"/>
    </location>
</feature>
<dbReference type="PROSITE" id="PS50966">
    <property type="entry name" value="ZF_SWIM"/>
    <property type="match status" value="1"/>
</dbReference>
<feature type="region of interest" description="Disordered" evidence="2">
    <location>
        <begin position="1"/>
        <end position="31"/>
    </location>
</feature>
<keyword evidence="1" id="KW-0479">Metal-binding</keyword>
<keyword evidence="1" id="KW-0862">Zinc</keyword>
<dbReference type="Proteomes" id="UP000011592">
    <property type="component" value="Unassembled WGS sequence"/>
</dbReference>
<dbReference type="InterPro" id="IPR007527">
    <property type="entry name" value="Znf_SWIM"/>
</dbReference>
<evidence type="ECO:0000313" key="5">
    <source>
        <dbReference type="Proteomes" id="UP000011592"/>
    </source>
</evidence>
<reference evidence="4 5" key="1">
    <citation type="journal article" date="2014" name="PLoS Genet.">
        <title>Phylogenetically driven sequencing of extremely halophilic archaea reveals strategies for static and dynamic osmo-response.</title>
        <authorList>
            <person name="Becker E.A."/>
            <person name="Seitzer P.M."/>
            <person name="Tritt A."/>
            <person name="Larsen D."/>
            <person name="Krusor M."/>
            <person name="Yao A.I."/>
            <person name="Wu D."/>
            <person name="Madern D."/>
            <person name="Eisen J.A."/>
            <person name="Darling A.E."/>
            <person name="Facciotti M.T."/>
        </authorList>
    </citation>
    <scope>NUCLEOTIDE SEQUENCE [LARGE SCALE GENOMIC DNA]</scope>
    <source>
        <strain evidence="4 5">JCM 14663</strain>
    </source>
</reference>
<evidence type="ECO:0000256" key="2">
    <source>
        <dbReference type="SAM" id="MobiDB-lite"/>
    </source>
</evidence>
<feature type="compositionally biased region" description="Basic and acidic residues" evidence="2">
    <location>
        <begin position="113"/>
        <end position="146"/>
    </location>
</feature>
<name>L9Z5T6_9EURY</name>
<accession>L9Z5T6</accession>
<keyword evidence="5" id="KW-1185">Reference proteome</keyword>
<evidence type="ECO:0000259" key="3">
    <source>
        <dbReference type="PROSITE" id="PS50966"/>
    </source>
</evidence>
<dbReference type="AlphaFoldDB" id="L9Z5T6"/>
<proteinExistence type="predicted"/>
<evidence type="ECO:0000256" key="1">
    <source>
        <dbReference type="PROSITE-ProRule" id="PRU00325"/>
    </source>
</evidence>
<dbReference type="EMBL" id="AOIJ01000044">
    <property type="protein sequence ID" value="ELY81012.1"/>
    <property type="molecule type" value="Genomic_DNA"/>
</dbReference>
<sequence length="146" mass="16280">MVGVSTFQPPSDGGPLDFLTERDSDTESWAQADPREALIESFGRFGYKVTLRDGESVHYCALGLEDAEYIGRCDCKGWEYHDGPCAHLCTLRKADFLGLINVEATDGSPDDEHEMRHATNEALEGEPHDAAIERSRDYEREVEGRA</sequence>
<dbReference type="PATRIC" id="fig|1230459.4.peg.1587"/>
<feature type="region of interest" description="Disordered" evidence="2">
    <location>
        <begin position="105"/>
        <end position="146"/>
    </location>
</feature>
<protein>
    <recommendedName>
        <fullName evidence="3">SWIM-type domain-containing protein</fullName>
    </recommendedName>
</protein>
<evidence type="ECO:0000313" key="4">
    <source>
        <dbReference type="EMBL" id="ELY81012.1"/>
    </source>
</evidence>
<organism evidence="4 5">
    <name type="scientific">Natrinema gari JCM 14663</name>
    <dbReference type="NCBI Taxonomy" id="1230459"/>
    <lineage>
        <taxon>Archaea</taxon>
        <taxon>Methanobacteriati</taxon>
        <taxon>Methanobacteriota</taxon>
        <taxon>Stenosarchaea group</taxon>
        <taxon>Halobacteria</taxon>
        <taxon>Halobacteriales</taxon>
        <taxon>Natrialbaceae</taxon>
        <taxon>Natrinema</taxon>
    </lineage>
</organism>
<comment type="caution">
    <text evidence="4">The sequence shown here is derived from an EMBL/GenBank/DDBJ whole genome shotgun (WGS) entry which is preliminary data.</text>
</comment>
<keyword evidence="1" id="KW-0863">Zinc-finger</keyword>
<dbReference type="GO" id="GO:0008270">
    <property type="term" value="F:zinc ion binding"/>
    <property type="evidence" value="ECO:0007669"/>
    <property type="project" value="UniProtKB-KW"/>
</dbReference>
<gene>
    <name evidence="4" type="ORF">C486_07938</name>
</gene>